<sequence>MQENLLLSQTYPSAVVPFSFIKLLVESTCVARGDALDNNLELTSGLQKNAMSLGPKGSDTHRAALTRNAMSLGPKGSDTHRATLTSDTGDPIQDTSRQK</sequence>
<comment type="caution">
    <text evidence="2">The sequence shown here is derived from an EMBL/GenBank/DDBJ whole genome shotgun (WGS) entry which is preliminary data.</text>
</comment>
<evidence type="ECO:0000256" key="1">
    <source>
        <dbReference type="SAM" id="MobiDB-lite"/>
    </source>
</evidence>
<dbReference type="EMBL" id="QGNW01001739">
    <property type="protein sequence ID" value="RVW31823.1"/>
    <property type="molecule type" value="Genomic_DNA"/>
</dbReference>
<protein>
    <submittedName>
        <fullName evidence="2">Uncharacterized protein</fullName>
    </submittedName>
</protein>
<dbReference type="Proteomes" id="UP000288805">
    <property type="component" value="Unassembled WGS sequence"/>
</dbReference>
<name>A0A438D8P1_VITVI</name>
<feature type="region of interest" description="Disordered" evidence="1">
    <location>
        <begin position="70"/>
        <end position="99"/>
    </location>
</feature>
<reference evidence="2 3" key="1">
    <citation type="journal article" date="2018" name="PLoS Genet.">
        <title>Population sequencing reveals clonal diversity and ancestral inbreeding in the grapevine cultivar Chardonnay.</title>
        <authorList>
            <person name="Roach M.J."/>
            <person name="Johnson D.L."/>
            <person name="Bohlmann J."/>
            <person name="van Vuuren H.J."/>
            <person name="Jones S.J."/>
            <person name="Pretorius I.S."/>
            <person name="Schmidt S.A."/>
            <person name="Borneman A.R."/>
        </authorList>
    </citation>
    <scope>NUCLEOTIDE SEQUENCE [LARGE SCALE GENOMIC DNA]</scope>
    <source>
        <strain evidence="3">cv. Chardonnay</strain>
        <tissue evidence="2">Leaf</tissue>
    </source>
</reference>
<proteinExistence type="predicted"/>
<accession>A0A438D8P1</accession>
<gene>
    <name evidence="2" type="ORF">CK203_101990</name>
</gene>
<evidence type="ECO:0000313" key="2">
    <source>
        <dbReference type="EMBL" id="RVW31823.1"/>
    </source>
</evidence>
<evidence type="ECO:0000313" key="3">
    <source>
        <dbReference type="Proteomes" id="UP000288805"/>
    </source>
</evidence>
<dbReference type="AlphaFoldDB" id="A0A438D8P1"/>
<organism evidence="2 3">
    <name type="scientific">Vitis vinifera</name>
    <name type="common">Grape</name>
    <dbReference type="NCBI Taxonomy" id="29760"/>
    <lineage>
        <taxon>Eukaryota</taxon>
        <taxon>Viridiplantae</taxon>
        <taxon>Streptophyta</taxon>
        <taxon>Embryophyta</taxon>
        <taxon>Tracheophyta</taxon>
        <taxon>Spermatophyta</taxon>
        <taxon>Magnoliopsida</taxon>
        <taxon>eudicotyledons</taxon>
        <taxon>Gunneridae</taxon>
        <taxon>Pentapetalae</taxon>
        <taxon>rosids</taxon>
        <taxon>Vitales</taxon>
        <taxon>Vitaceae</taxon>
        <taxon>Viteae</taxon>
        <taxon>Vitis</taxon>
    </lineage>
</organism>